<protein>
    <recommendedName>
        <fullName evidence="5">Phytocyanin domain-containing protein</fullName>
    </recommendedName>
</protein>
<comment type="caution">
    <text evidence="6">The sequence shown here is derived from an EMBL/GenBank/DDBJ whole genome shotgun (WGS) entry which is preliminary data.</text>
</comment>
<dbReference type="InterPro" id="IPR003245">
    <property type="entry name" value="Phytocyanin_dom"/>
</dbReference>
<dbReference type="GO" id="GO:0009055">
    <property type="term" value="F:electron transfer activity"/>
    <property type="evidence" value="ECO:0007669"/>
    <property type="project" value="InterPro"/>
</dbReference>
<sequence length="199" mass="20330">MAVSAIATLLFLLVASPVAFAANHVVGGSSGWSQSGDYSTWAASETFNVGDTLEFNYGGSHGVDVISKDDYENCNTANAIESYSDGKSTIKLSKAGPMYFTCPTFGHCQTGMKLAITVKAGSTPSDSPPSSKTPTTPSTPATTPSTPSDSDSPTTPSVVNTPSKSTPTTPNGATGVFGSMNKFVVGVSVVLGALFAFMC</sequence>
<evidence type="ECO:0000313" key="6">
    <source>
        <dbReference type="EMBL" id="KAK4372102.1"/>
    </source>
</evidence>
<organism evidence="6 7">
    <name type="scientific">Anisodus tanguticus</name>
    <dbReference type="NCBI Taxonomy" id="243964"/>
    <lineage>
        <taxon>Eukaryota</taxon>
        <taxon>Viridiplantae</taxon>
        <taxon>Streptophyta</taxon>
        <taxon>Embryophyta</taxon>
        <taxon>Tracheophyta</taxon>
        <taxon>Spermatophyta</taxon>
        <taxon>Magnoliopsida</taxon>
        <taxon>eudicotyledons</taxon>
        <taxon>Gunneridae</taxon>
        <taxon>Pentapetalae</taxon>
        <taxon>asterids</taxon>
        <taxon>lamiids</taxon>
        <taxon>Solanales</taxon>
        <taxon>Solanaceae</taxon>
        <taxon>Solanoideae</taxon>
        <taxon>Hyoscyameae</taxon>
        <taxon>Anisodus</taxon>
    </lineage>
</organism>
<feature type="chain" id="PRO_5041973048" description="Phytocyanin domain-containing protein" evidence="4">
    <location>
        <begin position="22"/>
        <end position="199"/>
    </location>
</feature>
<dbReference type="InterPro" id="IPR008972">
    <property type="entry name" value="Cupredoxin"/>
</dbReference>
<feature type="signal peptide" evidence="4">
    <location>
        <begin position="1"/>
        <end position="21"/>
    </location>
</feature>
<dbReference type="Pfam" id="PF02298">
    <property type="entry name" value="Cu_bind_like"/>
    <property type="match status" value="1"/>
</dbReference>
<dbReference type="InterPro" id="IPR039391">
    <property type="entry name" value="Phytocyanin-like"/>
</dbReference>
<dbReference type="AlphaFoldDB" id="A0AAE1SLP1"/>
<keyword evidence="4" id="KW-0732">Signal</keyword>
<dbReference type="CDD" id="cd04216">
    <property type="entry name" value="Phytocyanin"/>
    <property type="match status" value="1"/>
</dbReference>
<dbReference type="SUPFAM" id="SSF49503">
    <property type="entry name" value="Cupredoxins"/>
    <property type="match status" value="1"/>
</dbReference>
<keyword evidence="7" id="KW-1185">Reference proteome</keyword>
<feature type="region of interest" description="Disordered" evidence="3">
    <location>
        <begin position="119"/>
        <end position="175"/>
    </location>
</feature>
<keyword evidence="1" id="KW-0479">Metal-binding</keyword>
<dbReference type="PANTHER" id="PTHR33021:SF528">
    <property type="entry name" value="UCLACYANIN-3-LIKE"/>
    <property type="match status" value="1"/>
</dbReference>
<name>A0AAE1SLP1_9SOLA</name>
<feature type="domain" description="Phytocyanin" evidence="5">
    <location>
        <begin position="22"/>
        <end position="120"/>
    </location>
</feature>
<proteinExistence type="predicted"/>
<dbReference type="FunFam" id="2.60.40.420:FF:000003">
    <property type="entry name" value="Blue copper"/>
    <property type="match status" value="1"/>
</dbReference>
<evidence type="ECO:0000313" key="7">
    <source>
        <dbReference type="Proteomes" id="UP001291623"/>
    </source>
</evidence>
<keyword evidence="2" id="KW-0325">Glycoprotein</keyword>
<dbReference type="Gene3D" id="2.60.40.420">
    <property type="entry name" value="Cupredoxins - blue copper proteins"/>
    <property type="match status" value="1"/>
</dbReference>
<evidence type="ECO:0000259" key="5">
    <source>
        <dbReference type="PROSITE" id="PS51485"/>
    </source>
</evidence>
<dbReference type="GO" id="GO:0046872">
    <property type="term" value="F:metal ion binding"/>
    <property type="evidence" value="ECO:0007669"/>
    <property type="project" value="UniProtKB-KW"/>
</dbReference>
<dbReference type="PROSITE" id="PS51485">
    <property type="entry name" value="PHYTOCYANIN"/>
    <property type="match status" value="1"/>
</dbReference>
<evidence type="ECO:0000256" key="2">
    <source>
        <dbReference type="ARBA" id="ARBA00023180"/>
    </source>
</evidence>
<accession>A0AAE1SLP1</accession>
<evidence type="ECO:0000256" key="1">
    <source>
        <dbReference type="ARBA" id="ARBA00022723"/>
    </source>
</evidence>
<gene>
    <name evidence="6" type="ORF">RND71_007486</name>
</gene>
<dbReference type="EMBL" id="JAVYJV010000004">
    <property type="protein sequence ID" value="KAK4372102.1"/>
    <property type="molecule type" value="Genomic_DNA"/>
</dbReference>
<dbReference type="PANTHER" id="PTHR33021">
    <property type="entry name" value="BLUE COPPER PROTEIN"/>
    <property type="match status" value="1"/>
</dbReference>
<dbReference type="Proteomes" id="UP001291623">
    <property type="component" value="Unassembled WGS sequence"/>
</dbReference>
<reference evidence="6" key="1">
    <citation type="submission" date="2023-12" db="EMBL/GenBank/DDBJ databases">
        <title>Genome assembly of Anisodus tanguticus.</title>
        <authorList>
            <person name="Wang Y.-J."/>
        </authorList>
    </citation>
    <scope>NUCLEOTIDE SEQUENCE</scope>
    <source>
        <strain evidence="6">KB-2021</strain>
        <tissue evidence="6">Leaf</tissue>
    </source>
</reference>
<feature type="compositionally biased region" description="Low complexity" evidence="3">
    <location>
        <begin position="122"/>
        <end position="171"/>
    </location>
</feature>
<evidence type="ECO:0000256" key="3">
    <source>
        <dbReference type="SAM" id="MobiDB-lite"/>
    </source>
</evidence>
<evidence type="ECO:0000256" key="4">
    <source>
        <dbReference type="SAM" id="SignalP"/>
    </source>
</evidence>
<dbReference type="GO" id="GO:0005886">
    <property type="term" value="C:plasma membrane"/>
    <property type="evidence" value="ECO:0007669"/>
    <property type="project" value="TreeGrafter"/>
</dbReference>